<gene>
    <name evidence="2" type="ordered locus">Afer_0902</name>
</gene>
<dbReference type="KEGG" id="afo:Afer_0902"/>
<dbReference type="RefSeq" id="WP_015798336.1">
    <property type="nucleotide sequence ID" value="NC_013124.1"/>
</dbReference>
<keyword evidence="3" id="KW-1185">Reference proteome</keyword>
<feature type="transmembrane region" description="Helical" evidence="1">
    <location>
        <begin position="26"/>
        <end position="52"/>
    </location>
</feature>
<sequence length="99" mass="10571">MREADEVRDVLRVVGRYLKQETVDPFRAIGAMVVWGLVGSVLAAGGFVLAGIGLLRLLQTETGTTFAGHLDWLPYVIVVVVLAVVVAIAAARIGRRAKA</sequence>
<evidence type="ECO:0000256" key="1">
    <source>
        <dbReference type="SAM" id="Phobius"/>
    </source>
</evidence>
<keyword evidence="1" id="KW-0812">Transmembrane</keyword>
<reference evidence="2 3" key="1">
    <citation type="journal article" date="2009" name="Stand. Genomic Sci.">
        <title>Complete genome sequence of Acidimicrobium ferrooxidans type strain (ICP).</title>
        <authorList>
            <person name="Clum A."/>
            <person name="Nolan M."/>
            <person name="Lang E."/>
            <person name="Glavina Del Rio T."/>
            <person name="Tice H."/>
            <person name="Copeland A."/>
            <person name="Cheng J.F."/>
            <person name="Lucas S."/>
            <person name="Chen F."/>
            <person name="Bruce D."/>
            <person name="Goodwin L."/>
            <person name="Pitluck S."/>
            <person name="Ivanova N."/>
            <person name="Mavrommatis K."/>
            <person name="Mikhailova N."/>
            <person name="Pati A."/>
            <person name="Chen A."/>
            <person name="Palaniappan K."/>
            <person name="Goker M."/>
            <person name="Spring S."/>
            <person name="Land M."/>
            <person name="Hauser L."/>
            <person name="Chang Y.J."/>
            <person name="Jeffries C.C."/>
            <person name="Chain P."/>
            <person name="Bristow J."/>
            <person name="Eisen J.A."/>
            <person name="Markowitz V."/>
            <person name="Hugenholtz P."/>
            <person name="Kyrpides N.C."/>
            <person name="Klenk H.P."/>
            <person name="Lapidus A."/>
        </authorList>
    </citation>
    <scope>NUCLEOTIDE SEQUENCE [LARGE SCALE GENOMIC DNA]</scope>
    <source>
        <strain evidence="3">DSM 10331 / JCM 15462 / NBRC 103882 / ICP</strain>
    </source>
</reference>
<dbReference type="HOGENOM" id="CLU_2314028_0_0_11"/>
<keyword evidence="1" id="KW-1133">Transmembrane helix</keyword>
<dbReference type="AlphaFoldDB" id="C7LYN9"/>
<organism evidence="2 3">
    <name type="scientific">Acidimicrobium ferrooxidans (strain DSM 10331 / JCM 15462 / NBRC 103882 / ICP)</name>
    <dbReference type="NCBI Taxonomy" id="525909"/>
    <lineage>
        <taxon>Bacteria</taxon>
        <taxon>Bacillati</taxon>
        <taxon>Actinomycetota</taxon>
        <taxon>Acidimicrobiia</taxon>
        <taxon>Acidimicrobiales</taxon>
        <taxon>Acidimicrobiaceae</taxon>
        <taxon>Acidimicrobium</taxon>
    </lineage>
</organism>
<accession>C7LYN9</accession>
<feature type="transmembrane region" description="Helical" evidence="1">
    <location>
        <begin position="72"/>
        <end position="93"/>
    </location>
</feature>
<proteinExistence type="predicted"/>
<name>C7LYN9_ACIFD</name>
<dbReference type="eggNOG" id="ENOG502ZDG1">
    <property type="taxonomic scope" value="Bacteria"/>
</dbReference>
<dbReference type="EMBL" id="CP001631">
    <property type="protein sequence ID" value="ACU53847.1"/>
    <property type="molecule type" value="Genomic_DNA"/>
</dbReference>
<dbReference type="STRING" id="525909.Afer_0902"/>
<keyword evidence="1" id="KW-0472">Membrane</keyword>
<protein>
    <submittedName>
        <fullName evidence="2">Uncharacterized protein</fullName>
    </submittedName>
</protein>
<dbReference type="Proteomes" id="UP000000771">
    <property type="component" value="Chromosome"/>
</dbReference>
<evidence type="ECO:0000313" key="2">
    <source>
        <dbReference type="EMBL" id="ACU53847.1"/>
    </source>
</evidence>
<evidence type="ECO:0000313" key="3">
    <source>
        <dbReference type="Proteomes" id="UP000000771"/>
    </source>
</evidence>